<evidence type="ECO:0000256" key="5">
    <source>
        <dbReference type="ARBA" id="ARBA00022553"/>
    </source>
</evidence>
<dbReference type="FunFam" id="3.80.10.10:FF:000275">
    <property type="entry name" value="Leucine-rich repeat receptor-like protein kinase"/>
    <property type="match status" value="1"/>
</dbReference>
<evidence type="ECO:0000256" key="11">
    <source>
        <dbReference type="ARBA" id="ARBA00022741"/>
    </source>
</evidence>
<evidence type="ECO:0000256" key="6">
    <source>
        <dbReference type="ARBA" id="ARBA00022614"/>
    </source>
</evidence>
<comment type="catalytic activity">
    <reaction evidence="18">
        <text>L-seryl-[protein] + ATP = O-phospho-L-seryl-[protein] + ADP + H(+)</text>
        <dbReference type="Rhea" id="RHEA:17989"/>
        <dbReference type="Rhea" id="RHEA-COMP:9863"/>
        <dbReference type="Rhea" id="RHEA-COMP:11604"/>
        <dbReference type="ChEBI" id="CHEBI:15378"/>
        <dbReference type="ChEBI" id="CHEBI:29999"/>
        <dbReference type="ChEBI" id="CHEBI:30616"/>
        <dbReference type="ChEBI" id="CHEBI:83421"/>
        <dbReference type="ChEBI" id="CHEBI:456216"/>
        <dbReference type="EC" id="2.7.11.1"/>
    </reaction>
</comment>
<dbReference type="InterPro" id="IPR000719">
    <property type="entry name" value="Prot_kinase_dom"/>
</dbReference>
<evidence type="ECO:0000256" key="17">
    <source>
        <dbReference type="ARBA" id="ARBA00047899"/>
    </source>
</evidence>
<keyword evidence="6" id="KW-0433">Leucine-rich repeat</keyword>
<dbReference type="CDD" id="cd14066">
    <property type="entry name" value="STKc_IRAK"/>
    <property type="match status" value="1"/>
</dbReference>
<dbReference type="AlphaFoldDB" id="A0AAV3NH65"/>
<dbReference type="FunFam" id="3.80.10.10:FF:000722">
    <property type="entry name" value="Leucine-rich repeat receptor-like protein kinase"/>
    <property type="match status" value="1"/>
</dbReference>
<evidence type="ECO:0000256" key="13">
    <source>
        <dbReference type="ARBA" id="ARBA00022840"/>
    </source>
</evidence>
<evidence type="ECO:0000256" key="18">
    <source>
        <dbReference type="ARBA" id="ARBA00048679"/>
    </source>
</evidence>
<keyword evidence="9" id="KW-0732">Signal</keyword>
<evidence type="ECO:0000313" key="22">
    <source>
        <dbReference type="EMBL" id="GAA0138669.1"/>
    </source>
</evidence>
<keyword evidence="13" id="KW-0067">ATP-binding</keyword>
<gene>
    <name evidence="22" type="ORF">LIER_00370</name>
</gene>
<name>A0AAV3NH65_LITER</name>
<feature type="compositionally biased region" description="Low complexity" evidence="19">
    <location>
        <begin position="428"/>
        <end position="438"/>
    </location>
</feature>
<dbReference type="PANTHER" id="PTHR48007">
    <property type="entry name" value="LEUCINE-RICH REPEAT RECEPTOR-LIKE PROTEIN KINASE PXC1"/>
    <property type="match status" value="1"/>
</dbReference>
<keyword evidence="8 20" id="KW-0812">Transmembrane</keyword>
<sequence>MSSKSLDIYLWWKILSITLLLITSHQTYGLNLDGVLLLSFKFNILHDPLEKLVNWNIQDETPCSWNGVICGTPSMYEAFNRVISFTLPNSMLLGSIPANLGMIQHLRFLDISNNSINGSIPFSIFHASELQSLDLSYNIISGEIPEFVGGLKNLQLLNLSDNALSGQIPENLTTLHNLTVISLKNNYFFGAIPRGFDSVQVLDLSSNLFNGSLPPNIGGNNISYLNVSFNRISGEIPKEFGEKFPPSAMLDLSFNNLTGEIPESVIFLKQDSRSFIGNQDLCGIPIRNPCPIPSSMSTLPNASEPTSPPAIAAIPKTIDSTPGDLSNSPSSNSSNGPKPIIIIVIVVANVALLAFFILVFVCFYHYKKKIEGNIKKEAESAKAFDWASSSGSTKEYTWLRIWTCLVKQKHEDDDDETSSNSDTEDTNEIINQSNQSQQPHDEQKKGELVIIDGENELELDTLLKASAYILGASGSSIMYKAVLEDGGVVAVRRIGESGVGIFRDFENQVKVIAKLVHPNLVKIRGFYSGVEEKLVIYDFVPNGSLANARYRKPGTSPCHLPWDARLKIAKGVARGLSYIHDKKHVHGNLKPSNILLNQDMEPKVGDFGLERLVMGDNSSKTGWSARDLGSKRSTTSMDSFREFNFGPSPSGFSVSPYHAPESFRSLKPNPKWDVFSFGVVLLELLTGKVIVSDDMGPDLTIGSANLDVEEERNRVLRMADMMIRGDIEGKEEAFLNIIRIGYNCISPVPQKRPSMKEVLQALEKFPSSCSISTSFYFGN</sequence>
<evidence type="ECO:0000256" key="1">
    <source>
        <dbReference type="ARBA" id="ARBA00004479"/>
    </source>
</evidence>
<dbReference type="InterPro" id="IPR046959">
    <property type="entry name" value="PRK1-6/SRF4-like"/>
</dbReference>
<reference evidence="22 23" key="1">
    <citation type="submission" date="2024-01" db="EMBL/GenBank/DDBJ databases">
        <title>The complete chloroplast genome sequence of Lithospermum erythrorhizon: insights into the phylogenetic relationship among Boraginaceae species and the maternal lineages of purple gromwells.</title>
        <authorList>
            <person name="Okada T."/>
            <person name="Watanabe K."/>
        </authorList>
    </citation>
    <scope>NUCLEOTIDE SEQUENCE [LARGE SCALE GENOMIC DNA]</scope>
</reference>
<evidence type="ECO:0000256" key="14">
    <source>
        <dbReference type="ARBA" id="ARBA00022989"/>
    </source>
</evidence>
<evidence type="ECO:0000256" key="19">
    <source>
        <dbReference type="SAM" id="MobiDB-lite"/>
    </source>
</evidence>
<evidence type="ECO:0000256" key="8">
    <source>
        <dbReference type="ARBA" id="ARBA00022692"/>
    </source>
</evidence>
<keyword evidence="7" id="KW-0808">Transferase</keyword>
<dbReference type="Gene3D" id="3.30.200.20">
    <property type="entry name" value="Phosphorylase Kinase, domain 1"/>
    <property type="match status" value="1"/>
</dbReference>
<evidence type="ECO:0000256" key="10">
    <source>
        <dbReference type="ARBA" id="ARBA00022737"/>
    </source>
</evidence>
<evidence type="ECO:0000256" key="12">
    <source>
        <dbReference type="ARBA" id="ARBA00022777"/>
    </source>
</evidence>
<keyword evidence="16" id="KW-0325">Glycoprotein</keyword>
<dbReference type="InterPro" id="IPR032675">
    <property type="entry name" value="LRR_dom_sf"/>
</dbReference>
<feature type="compositionally biased region" description="Acidic residues" evidence="19">
    <location>
        <begin position="412"/>
        <end position="427"/>
    </location>
</feature>
<dbReference type="EMBL" id="BAABME010000029">
    <property type="protein sequence ID" value="GAA0138669.1"/>
    <property type="molecule type" value="Genomic_DNA"/>
</dbReference>
<dbReference type="GO" id="GO:0016020">
    <property type="term" value="C:membrane"/>
    <property type="evidence" value="ECO:0007669"/>
    <property type="project" value="UniProtKB-SubCell"/>
</dbReference>
<dbReference type="EC" id="2.7.11.1" evidence="3"/>
<keyword evidence="10" id="KW-0677">Repeat</keyword>
<keyword evidence="23" id="KW-1185">Reference proteome</keyword>
<dbReference type="PANTHER" id="PTHR48007:SF47">
    <property type="entry name" value="PROTEIN KINASE DOMAIN-CONTAINING PROTEIN"/>
    <property type="match status" value="1"/>
</dbReference>
<evidence type="ECO:0000256" key="15">
    <source>
        <dbReference type="ARBA" id="ARBA00023136"/>
    </source>
</evidence>
<evidence type="ECO:0000256" key="20">
    <source>
        <dbReference type="SAM" id="Phobius"/>
    </source>
</evidence>
<comment type="subcellular location">
    <subcellularLocation>
        <location evidence="1">Membrane</location>
        <topology evidence="1">Single-pass type I membrane protein</topology>
    </subcellularLocation>
</comment>
<keyword evidence="11" id="KW-0547">Nucleotide-binding</keyword>
<dbReference type="InterPro" id="IPR013210">
    <property type="entry name" value="LRR_N_plant-typ"/>
</dbReference>
<keyword evidence="15 20" id="KW-0472">Membrane</keyword>
<feature type="transmembrane region" description="Helical" evidence="20">
    <location>
        <begin position="340"/>
        <end position="366"/>
    </location>
</feature>
<dbReference type="Pfam" id="PF00560">
    <property type="entry name" value="LRR_1"/>
    <property type="match status" value="6"/>
</dbReference>
<keyword evidence="4" id="KW-0723">Serine/threonine-protein kinase</keyword>
<dbReference type="Gene3D" id="1.10.510.10">
    <property type="entry name" value="Transferase(Phosphotransferase) domain 1"/>
    <property type="match status" value="1"/>
</dbReference>
<evidence type="ECO:0000256" key="4">
    <source>
        <dbReference type="ARBA" id="ARBA00022527"/>
    </source>
</evidence>
<evidence type="ECO:0000256" key="7">
    <source>
        <dbReference type="ARBA" id="ARBA00022679"/>
    </source>
</evidence>
<dbReference type="GO" id="GO:0004674">
    <property type="term" value="F:protein serine/threonine kinase activity"/>
    <property type="evidence" value="ECO:0007669"/>
    <property type="project" value="UniProtKB-KW"/>
</dbReference>
<evidence type="ECO:0000256" key="3">
    <source>
        <dbReference type="ARBA" id="ARBA00012513"/>
    </source>
</evidence>
<evidence type="ECO:0000256" key="2">
    <source>
        <dbReference type="ARBA" id="ARBA00009592"/>
    </source>
</evidence>
<dbReference type="FunFam" id="1.10.510.10:FF:001023">
    <property type="entry name" value="Os07g0541700 protein"/>
    <property type="match status" value="1"/>
</dbReference>
<keyword evidence="14 20" id="KW-1133">Transmembrane helix</keyword>
<keyword evidence="5" id="KW-0597">Phosphoprotein</keyword>
<evidence type="ECO:0000256" key="16">
    <source>
        <dbReference type="ARBA" id="ARBA00023180"/>
    </source>
</evidence>
<feature type="region of interest" description="Disordered" evidence="19">
    <location>
        <begin position="295"/>
        <end position="314"/>
    </location>
</feature>
<dbReference type="Pfam" id="PF00069">
    <property type="entry name" value="Pkinase"/>
    <property type="match status" value="1"/>
</dbReference>
<dbReference type="GO" id="GO:0005524">
    <property type="term" value="F:ATP binding"/>
    <property type="evidence" value="ECO:0007669"/>
    <property type="project" value="UniProtKB-KW"/>
</dbReference>
<comment type="similarity">
    <text evidence="2">Belongs to the RLP family.</text>
</comment>
<feature type="compositionally biased region" description="Polar residues" evidence="19">
    <location>
        <begin position="295"/>
        <end position="305"/>
    </location>
</feature>
<proteinExistence type="inferred from homology"/>
<comment type="catalytic activity">
    <reaction evidence="17">
        <text>L-threonyl-[protein] + ATP = O-phospho-L-threonyl-[protein] + ADP + H(+)</text>
        <dbReference type="Rhea" id="RHEA:46608"/>
        <dbReference type="Rhea" id="RHEA-COMP:11060"/>
        <dbReference type="Rhea" id="RHEA-COMP:11605"/>
        <dbReference type="ChEBI" id="CHEBI:15378"/>
        <dbReference type="ChEBI" id="CHEBI:30013"/>
        <dbReference type="ChEBI" id="CHEBI:30616"/>
        <dbReference type="ChEBI" id="CHEBI:61977"/>
        <dbReference type="ChEBI" id="CHEBI:456216"/>
        <dbReference type="EC" id="2.7.11.1"/>
    </reaction>
</comment>
<dbReference type="SUPFAM" id="SSF52058">
    <property type="entry name" value="L domain-like"/>
    <property type="match status" value="1"/>
</dbReference>
<dbReference type="InterPro" id="IPR001611">
    <property type="entry name" value="Leu-rich_rpt"/>
</dbReference>
<evidence type="ECO:0000256" key="9">
    <source>
        <dbReference type="ARBA" id="ARBA00022729"/>
    </source>
</evidence>
<evidence type="ECO:0000259" key="21">
    <source>
        <dbReference type="PROSITE" id="PS50011"/>
    </source>
</evidence>
<dbReference type="PROSITE" id="PS50011">
    <property type="entry name" value="PROTEIN_KINASE_DOM"/>
    <property type="match status" value="1"/>
</dbReference>
<dbReference type="Pfam" id="PF08263">
    <property type="entry name" value="LRRNT_2"/>
    <property type="match status" value="1"/>
</dbReference>
<dbReference type="Gene3D" id="3.80.10.10">
    <property type="entry name" value="Ribonuclease Inhibitor"/>
    <property type="match status" value="2"/>
</dbReference>
<evidence type="ECO:0000313" key="23">
    <source>
        <dbReference type="Proteomes" id="UP001454036"/>
    </source>
</evidence>
<feature type="region of interest" description="Disordered" evidence="19">
    <location>
        <begin position="412"/>
        <end position="444"/>
    </location>
</feature>
<dbReference type="SUPFAM" id="SSF56112">
    <property type="entry name" value="Protein kinase-like (PK-like)"/>
    <property type="match status" value="1"/>
</dbReference>
<comment type="caution">
    <text evidence="22">The sequence shown here is derived from an EMBL/GenBank/DDBJ whole genome shotgun (WGS) entry which is preliminary data.</text>
</comment>
<accession>A0AAV3NH65</accession>
<protein>
    <recommendedName>
        <fullName evidence="3">non-specific serine/threonine protein kinase</fullName>
        <ecNumber evidence="3">2.7.11.1</ecNumber>
    </recommendedName>
</protein>
<dbReference type="Proteomes" id="UP001454036">
    <property type="component" value="Unassembled WGS sequence"/>
</dbReference>
<keyword evidence="12" id="KW-0418">Kinase</keyword>
<organism evidence="22 23">
    <name type="scientific">Lithospermum erythrorhizon</name>
    <name type="common">Purple gromwell</name>
    <name type="synonym">Lithospermum officinale var. erythrorhizon</name>
    <dbReference type="NCBI Taxonomy" id="34254"/>
    <lineage>
        <taxon>Eukaryota</taxon>
        <taxon>Viridiplantae</taxon>
        <taxon>Streptophyta</taxon>
        <taxon>Embryophyta</taxon>
        <taxon>Tracheophyta</taxon>
        <taxon>Spermatophyta</taxon>
        <taxon>Magnoliopsida</taxon>
        <taxon>eudicotyledons</taxon>
        <taxon>Gunneridae</taxon>
        <taxon>Pentapetalae</taxon>
        <taxon>asterids</taxon>
        <taxon>lamiids</taxon>
        <taxon>Boraginales</taxon>
        <taxon>Boraginaceae</taxon>
        <taxon>Boraginoideae</taxon>
        <taxon>Lithospermeae</taxon>
        <taxon>Lithospermum</taxon>
    </lineage>
</organism>
<dbReference type="InterPro" id="IPR011009">
    <property type="entry name" value="Kinase-like_dom_sf"/>
</dbReference>
<feature type="domain" description="Protein kinase" evidence="21">
    <location>
        <begin position="464"/>
        <end position="765"/>
    </location>
</feature>